<keyword evidence="4" id="KW-1185">Reference proteome</keyword>
<dbReference type="Pfam" id="PF02931">
    <property type="entry name" value="Neur_chan_LBD"/>
    <property type="match status" value="1"/>
</dbReference>
<dbReference type="Proteomes" id="UP000095281">
    <property type="component" value="Unplaced"/>
</dbReference>
<feature type="transmembrane region" description="Helical" evidence="2">
    <location>
        <begin position="382"/>
        <end position="403"/>
    </location>
</feature>
<feature type="disulfide bond" evidence="1">
    <location>
        <begin position="56"/>
        <end position="90"/>
    </location>
</feature>
<dbReference type="SMART" id="SM00254">
    <property type="entry name" value="ShKT"/>
    <property type="match status" value="1"/>
</dbReference>
<evidence type="ECO:0000313" key="5">
    <source>
        <dbReference type="WBParaSite" id="MhA1_Contig841.frz3.gene8"/>
    </source>
</evidence>
<dbReference type="InterPro" id="IPR003582">
    <property type="entry name" value="ShKT_dom"/>
</dbReference>
<reference evidence="5" key="1">
    <citation type="submission" date="2016-11" db="UniProtKB">
        <authorList>
            <consortium name="WormBaseParasite"/>
        </authorList>
    </citation>
    <scope>IDENTIFICATION</scope>
</reference>
<dbReference type="OMA" id="IMFRRIS"/>
<dbReference type="InterPro" id="IPR006202">
    <property type="entry name" value="Neur_chan_lig-bd"/>
</dbReference>
<dbReference type="Gene3D" id="2.70.170.10">
    <property type="entry name" value="Neurotransmitter-gated ion-channel ligand-binding domain"/>
    <property type="match status" value="1"/>
</dbReference>
<dbReference type="WBParaSite" id="MhA1_Contig841.frz3.gene8">
    <property type="protein sequence ID" value="MhA1_Contig841.frz3.gene8"/>
    <property type="gene ID" value="MhA1_Contig841.frz3.gene8"/>
</dbReference>
<dbReference type="Pfam" id="PF01549">
    <property type="entry name" value="ShK"/>
    <property type="match status" value="1"/>
</dbReference>
<evidence type="ECO:0000313" key="4">
    <source>
        <dbReference type="Proteomes" id="UP000095281"/>
    </source>
</evidence>
<keyword evidence="2" id="KW-0472">Membrane</keyword>
<dbReference type="InterPro" id="IPR006201">
    <property type="entry name" value="Neur_channel"/>
</dbReference>
<keyword evidence="1" id="KW-1015">Disulfide bond</keyword>
<dbReference type="InterPro" id="IPR036734">
    <property type="entry name" value="Neur_chan_lig-bd_sf"/>
</dbReference>
<organism evidence="4 5">
    <name type="scientific">Meloidogyne hapla</name>
    <name type="common">Root-knot nematode worm</name>
    <dbReference type="NCBI Taxonomy" id="6305"/>
    <lineage>
        <taxon>Eukaryota</taxon>
        <taxon>Metazoa</taxon>
        <taxon>Ecdysozoa</taxon>
        <taxon>Nematoda</taxon>
        <taxon>Chromadorea</taxon>
        <taxon>Rhabditida</taxon>
        <taxon>Tylenchina</taxon>
        <taxon>Tylenchomorpha</taxon>
        <taxon>Tylenchoidea</taxon>
        <taxon>Meloidogynidae</taxon>
        <taxon>Meloidogyninae</taxon>
        <taxon>Meloidogyne</taxon>
    </lineage>
</organism>
<comment type="caution">
    <text evidence="1">Lacks conserved residue(s) required for the propagation of feature annotation.</text>
</comment>
<feature type="transmembrane region" description="Helical" evidence="2">
    <location>
        <begin position="351"/>
        <end position="370"/>
    </location>
</feature>
<evidence type="ECO:0000256" key="2">
    <source>
        <dbReference type="SAM" id="Phobius"/>
    </source>
</evidence>
<dbReference type="AlphaFoldDB" id="A0A1I8BZN8"/>
<dbReference type="PROSITE" id="PS51670">
    <property type="entry name" value="SHKT"/>
    <property type="match status" value="1"/>
</dbReference>
<dbReference type="GO" id="GO:0004888">
    <property type="term" value="F:transmembrane signaling receptor activity"/>
    <property type="evidence" value="ECO:0007669"/>
    <property type="project" value="InterPro"/>
</dbReference>
<dbReference type="InterPro" id="IPR038050">
    <property type="entry name" value="Neuro_actylchol_rec"/>
</dbReference>
<accession>A0A1I8BZN8</accession>
<keyword evidence="2" id="KW-1133">Transmembrane helix</keyword>
<dbReference type="PANTHER" id="PTHR18945">
    <property type="entry name" value="NEUROTRANSMITTER GATED ION CHANNEL"/>
    <property type="match status" value="1"/>
</dbReference>
<evidence type="ECO:0000256" key="1">
    <source>
        <dbReference type="PROSITE-ProRule" id="PRU01005"/>
    </source>
</evidence>
<name>A0A1I8BZN8_MELHA</name>
<proteinExistence type="predicted"/>
<dbReference type="Gene3D" id="1.20.58.390">
    <property type="entry name" value="Neurotransmitter-gated ion-channel transmembrane domain"/>
    <property type="match status" value="1"/>
</dbReference>
<feature type="transmembrane region" description="Helical" evidence="2">
    <location>
        <begin position="465"/>
        <end position="482"/>
    </location>
</feature>
<dbReference type="GO" id="GO:0016020">
    <property type="term" value="C:membrane"/>
    <property type="evidence" value="ECO:0007669"/>
    <property type="project" value="InterPro"/>
</dbReference>
<protein>
    <submittedName>
        <fullName evidence="5">ShKT domain-containing protein</fullName>
    </submittedName>
</protein>
<feature type="domain" description="ShKT" evidence="3">
    <location>
        <begin position="56"/>
        <end position="90"/>
    </location>
</feature>
<dbReference type="SUPFAM" id="SSF63712">
    <property type="entry name" value="Nicotinic receptor ligand binding domain-like"/>
    <property type="match status" value="1"/>
</dbReference>
<sequence>MSLKWQTKMLTILIKQSSIIYIYLIFSLNILNADQQLPVQEKENNKDNNSPVQTNCVDSDPKCSLWASQGECQTNAIWMMTNCRQSCQSCQGGDRAWQLRSELTKNYDNSTSTNATRIVSVESVRIQHMEIDENKEQARVFGRLVLSWNDSKVSWDREIWGLSWLNFYWVQVWTPQLLQINAPNPSPGQITGKVLAANYTGQVFMWTDFNFVAPFNFEYQDFPKDRQRICYQFDDKRYFAVKFIVSEEVRNRQHESIQDAHVSGWDIEQLDISVGHFLKITFVHLKDSKYTVQILGDWRQNPFDIQTTNCELCVELRRSSVYYFAEMVCPALVSSVLTLSSVLFQLALGQPAMLCFSILCQLMGLQLLNARLPSYTGTVPTIFKYTSFNLLISSFLLLSTIMFRRISQANTNIPLPRFIYTLSSLLDRCMPLPKGGKDLLEESSNNGNTPLGNYSEIALTLNNSLFCAAIFIYVWAFVFSFIL</sequence>
<evidence type="ECO:0000259" key="3">
    <source>
        <dbReference type="PROSITE" id="PS51670"/>
    </source>
</evidence>
<dbReference type="GO" id="GO:0005230">
    <property type="term" value="F:extracellular ligand-gated monoatomic ion channel activity"/>
    <property type="evidence" value="ECO:0007669"/>
    <property type="project" value="InterPro"/>
</dbReference>
<keyword evidence="2" id="KW-0812">Transmembrane</keyword>